<feature type="transmembrane region" description="Helical" evidence="1">
    <location>
        <begin position="6"/>
        <end position="25"/>
    </location>
</feature>
<feature type="transmembrane region" description="Helical" evidence="1">
    <location>
        <begin position="46"/>
        <end position="64"/>
    </location>
</feature>
<evidence type="ECO:0000313" key="2">
    <source>
        <dbReference type="EMBL" id="KIF53234.1"/>
    </source>
</evidence>
<sequence>MEVILIFLFESLIYGGIYLTGAFALKAFTLGRYKIVSDDCYRKTEYLALFIGISIWAGTGYLVWHHFVAVQ</sequence>
<keyword evidence="1" id="KW-1133">Transmembrane helix</keyword>
<dbReference type="Proteomes" id="UP000031586">
    <property type="component" value="Unassembled WGS sequence"/>
</dbReference>
<keyword evidence="1" id="KW-0812">Transmembrane</keyword>
<evidence type="ECO:0000313" key="3">
    <source>
        <dbReference type="Proteomes" id="UP000031586"/>
    </source>
</evidence>
<reference evidence="2 3" key="1">
    <citation type="submission" date="2014-07" db="EMBL/GenBank/DDBJ databases">
        <title>Unique and conserved regions in Vibrio harveyi and related species in comparison with the shrimp pathogen Vibrio harveyi CAIM 1792.</title>
        <authorList>
            <person name="Espinoza-Valles I."/>
            <person name="Vora G."/>
            <person name="Leekitcharoenphon P."/>
            <person name="Ussery D."/>
            <person name="Hoj L."/>
            <person name="Gomez-Gil B."/>
        </authorList>
    </citation>
    <scope>NUCLEOTIDE SEQUENCE [LARGE SCALE GENOMIC DNA]</scope>
    <source>
        <strain evidence="3">CAIM 1854 / LMG 25443</strain>
    </source>
</reference>
<protein>
    <submittedName>
        <fullName evidence="2">Uncharacterized protein</fullName>
    </submittedName>
</protein>
<accession>A0A0C1ZAP1</accession>
<dbReference type="RefSeq" id="WP_020194423.1">
    <property type="nucleotide sequence ID" value="NZ_BAOH01000005.1"/>
</dbReference>
<dbReference type="EMBL" id="JPRD01000015">
    <property type="protein sequence ID" value="KIF53234.1"/>
    <property type="molecule type" value="Genomic_DNA"/>
</dbReference>
<keyword evidence="1" id="KW-0472">Membrane</keyword>
<organism evidence="2 3">
    <name type="scientific">Vibrio owensii CAIM 1854 = LMG 25443</name>
    <dbReference type="NCBI Taxonomy" id="1229493"/>
    <lineage>
        <taxon>Bacteria</taxon>
        <taxon>Pseudomonadati</taxon>
        <taxon>Pseudomonadota</taxon>
        <taxon>Gammaproteobacteria</taxon>
        <taxon>Vibrionales</taxon>
        <taxon>Vibrionaceae</taxon>
        <taxon>Vibrio</taxon>
    </lineage>
</organism>
<dbReference type="PATRIC" id="fig|1229493.5.peg.1067"/>
<gene>
    <name evidence="2" type="ORF">H735_09910</name>
</gene>
<evidence type="ECO:0000256" key="1">
    <source>
        <dbReference type="SAM" id="Phobius"/>
    </source>
</evidence>
<dbReference type="AlphaFoldDB" id="A0A0C1ZAP1"/>
<comment type="caution">
    <text evidence="2">The sequence shown here is derived from an EMBL/GenBank/DDBJ whole genome shotgun (WGS) entry which is preliminary data.</text>
</comment>
<name>A0A0C1ZAP1_9VIBR</name>
<proteinExistence type="predicted"/>